<evidence type="ECO:0000256" key="2">
    <source>
        <dbReference type="ARBA" id="ARBA00023015"/>
    </source>
</evidence>
<dbReference type="InterPro" id="IPR013325">
    <property type="entry name" value="RNA_pol_sigma_r2"/>
</dbReference>
<reference evidence="7 8" key="1">
    <citation type="submission" date="2019-12" db="EMBL/GenBank/DDBJ databases">
        <title>Mucilaginibacter sp. HMF7410 genome sequencing and assembly.</title>
        <authorList>
            <person name="Kang H."/>
            <person name="Cha I."/>
            <person name="Kim H."/>
            <person name="Joh K."/>
        </authorList>
    </citation>
    <scope>NUCLEOTIDE SEQUENCE [LARGE SCALE GENOMIC DNA]</scope>
    <source>
        <strain evidence="7 8">HMF7410</strain>
    </source>
</reference>
<evidence type="ECO:0000259" key="6">
    <source>
        <dbReference type="Pfam" id="PF08281"/>
    </source>
</evidence>
<keyword evidence="2" id="KW-0805">Transcription regulation</keyword>
<dbReference type="Gene3D" id="1.10.10.10">
    <property type="entry name" value="Winged helix-like DNA-binding domain superfamily/Winged helix DNA-binding domain"/>
    <property type="match status" value="1"/>
</dbReference>
<dbReference type="GO" id="GO:0006352">
    <property type="term" value="P:DNA-templated transcription initiation"/>
    <property type="evidence" value="ECO:0007669"/>
    <property type="project" value="InterPro"/>
</dbReference>
<feature type="domain" description="RNA polymerase sigma-70 region 2" evidence="5">
    <location>
        <begin position="27"/>
        <end position="92"/>
    </location>
</feature>
<dbReference type="RefSeq" id="WP_157564009.1">
    <property type="nucleotide sequence ID" value="NZ_WPIK01000002.1"/>
</dbReference>
<protein>
    <submittedName>
        <fullName evidence="7">RNA polymerase sigma-70 factor</fullName>
    </submittedName>
</protein>
<keyword evidence="8" id="KW-1185">Reference proteome</keyword>
<dbReference type="NCBIfam" id="TIGR02937">
    <property type="entry name" value="sigma70-ECF"/>
    <property type="match status" value="1"/>
</dbReference>
<evidence type="ECO:0000256" key="4">
    <source>
        <dbReference type="ARBA" id="ARBA00023163"/>
    </source>
</evidence>
<keyword evidence="4" id="KW-0804">Transcription</keyword>
<dbReference type="Pfam" id="PF04542">
    <property type="entry name" value="Sigma70_r2"/>
    <property type="match status" value="1"/>
</dbReference>
<dbReference type="NCBIfam" id="TIGR02985">
    <property type="entry name" value="Sig70_bacteroi1"/>
    <property type="match status" value="1"/>
</dbReference>
<gene>
    <name evidence="7" type="ORF">GO621_02855</name>
</gene>
<proteinExistence type="inferred from homology"/>
<dbReference type="Pfam" id="PF08281">
    <property type="entry name" value="Sigma70_r4_2"/>
    <property type="match status" value="1"/>
</dbReference>
<name>A0A7K1ST33_9SPHI</name>
<evidence type="ECO:0000256" key="1">
    <source>
        <dbReference type="ARBA" id="ARBA00010641"/>
    </source>
</evidence>
<dbReference type="InterPro" id="IPR007627">
    <property type="entry name" value="RNA_pol_sigma70_r2"/>
</dbReference>
<keyword evidence="3" id="KW-0731">Sigma factor</keyword>
<dbReference type="Gene3D" id="1.10.1740.10">
    <property type="match status" value="1"/>
</dbReference>
<dbReference type="Proteomes" id="UP000462014">
    <property type="component" value="Unassembled WGS sequence"/>
</dbReference>
<dbReference type="SUPFAM" id="SSF88659">
    <property type="entry name" value="Sigma3 and sigma4 domains of RNA polymerase sigma factors"/>
    <property type="match status" value="1"/>
</dbReference>
<accession>A0A7K1ST33</accession>
<dbReference type="InterPro" id="IPR014284">
    <property type="entry name" value="RNA_pol_sigma-70_dom"/>
</dbReference>
<evidence type="ECO:0000256" key="3">
    <source>
        <dbReference type="ARBA" id="ARBA00023082"/>
    </source>
</evidence>
<evidence type="ECO:0000313" key="8">
    <source>
        <dbReference type="Proteomes" id="UP000462014"/>
    </source>
</evidence>
<evidence type="ECO:0000259" key="5">
    <source>
        <dbReference type="Pfam" id="PF04542"/>
    </source>
</evidence>
<comment type="similarity">
    <text evidence="1">Belongs to the sigma-70 factor family. ECF subfamily.</text>
</comment>
<dbReference type="InterPro" id="IPR013324">
    <property type="entry name" value="RNA_pol_sigma_r3/r4-like"/>
</dbReference>
<dbReference type="PANTHER" id="PTHR43133">
    <property type="entry name" value="RNA POLYMERASE ECF-TYPE SIGMA FACTO"/>
    <property type="match status" value="1"/>
</dbReference>
<dbReference type="InterPro" id="IPR014327">
    <property type="entry name" value="RNA_pol_sigma70_bacteroid"/>
</dbReference>
<feature type="domain" description="RNA polymerase sigma factor 70 region 4 type 2" evidence="6">
    <location>
        <begin position="125"/>
        <end position="173"/>
    </location>
</feature>
<dbReference type="InterPro" id="IPR036388">
    <property type="entry name" value="WH-like_DNA-bd_sf"/>
</dbReference>
<evidence type="ECO:0000313" key="7">
    <source>
        <dbReference type="EMBL" id="MVN20473.1"/>
    </source>
</evidence>
<organism evidence="7 8">
    <name type="scientific">Mucilaginibacter arboris</name>
    <dbReference type="NCBI Taxonomy" id="2682090"/>
    <lineage>
        <taxon>Bacteria</taxon>
        <taxon>Pseudomonadati</taxon>
        <taxon>Bacteroidota</taxon>
        <taxon>Sphingobacteriia</taxon>
        <taxon>Sphingobacteriales</taxon>
        <taxon>Sphingobacteriaceae</taxon>
        <taxon>Mucilaginibacter</taxon>
    </lineage>
</organism>
<dbReference type="EMBL" id="WPIK01000002">
    <property type="protein sequence ID" value="MVN20473.1"/>
    <property type="molecule type" value="Genomic_DNA"/>
</dbReference>
<sequence>MTVLDKRTDIELTKLLKSGDHIAFTELYHRYWKLLLGIAYHYTKDKPVAEEVVQEVFVGIWNRRELIEIQSFKAYMATAVKFSVFKYIHREAHRKLLAETQYQQETVSMDDKLIESRFLQEYINGIVEQLPDKCKLVFKYSRQQGKSTSEIASQMGIAEKTVEAHLTKGLKTLKAALKSSGILFFVL</sequence>
<comment type="caution">
    <text evidence="7">The sequence shown here is derived from an EMBL/GenBank/DDBJ whole genome shotgun (WGS) entry which is preliminary data.</text>
</comment>
<dbReference type="InterPro" id="IPR039425">
    <property type="entry name" value="RNA_pol_sigma-70-like"/>
</dbReference>
<dbReference type="AlphaFoldDB" id="A0A7K1ST33"/>
<dbReference type="GO" id="GO:0016987">
    <property type="term" value="F:sigma factor activity"/>
    <property type="evidence" value="ECO:0007669"/>
    <property type="project" value="UniProtKB-KW"/>
</dbReference>
<dbReference type="SUPFAM" id="SSF88946">
    <property type="entry name" value="Sigma2 domain of RNA polymerase sigma factors"/>
    <property type="match status" value="1"/>
</dbReference>
<dbReference type="PANTHER" id="PTHR43133:SF46">
    <property type="entry name" value="RNA POLYMERASE SIGMA-70 FACTOR ECF SUBFAMILY"/>
    <property type="match status" value="1"/>
</dbReference>
<dbReference type="InterPro" id="IPR013249">
    <property type="entry name" value="RNA_pol_sigma70_r4_t2"/>
</dbReference>
<dbReference type="GO" id="GO:0003677">
    <property type="term" value="F:DNA binding"/>
    <property type="evidence" value="ECO:0007669"/>
    <property type="project" value="InterPro"/>
</dbReference>